<name>A0AAD4C5T4_BOLED</name>
<evidence type="ECO:0000313" key="6">
    <source>
        <dbReference type="EMBL" id="KAF8450314.1"/>
    </source>
</evidence>
<keyword evidence="3 4" id="KW-0418">Kinase</keyword>
<protein>
    <recommendedName>
        <fullName evidence="4">Kinase</fullName>
        <ecNumber evidence="4">2.7.-.-</ecNumber>
    </recommendedName>
</protein>
<proteinExistence type="inferred from homology"/>
<dbReference type="PANTHER" id="PTHR12400">
    <property type="entry name" value="INOSITOL POLYPHOSPHATE KINASE"/>
    <property type="match status" value="1"/>
</dbReference>
<feature type="region of interest" description="Disordered" evidence="5">
    <location>
        <begin position="700"/>
        <end position="739"/>
    </location>
</feature>
<accession>A0AAD4C5T4</accession>
<feature type="compositionally biased region" description="Basic and acidic residues" evidence="5">
    <location>
        <begin position="37"/>
        <end position="50"/>
    </location>
</feature>
<feature type="compositionally biased region" description="Pro residues" evidence="5">
    <location>
        <begin position="216"/>
        <end position="228"/>
    </location>
</feature>
<evidence type="ECO:0000256" key="1">
    <source>
        <dbReference type="ARBA" id="ARBA00007374"/>
    </source>
</evidence>
<dbReference type="GO" id="GO:0008440">
    <property type="term" value="F:inositol-1,4,5-trisphosphate 3-kinase activity"/>
    <property type="evidence" value="ECO:0007669"/>
    <property type="project" value="TreeGrafter"/>
</dbReference>
<evidence type="ECO:0000256" key="2">
    <source>
        <dbReference type="ARBA" id="ARBA00022679"/>
    </source>
</evidence>
<feature type="compositionally biased region" description="Low complexity" evidence="5">
    <location>
        <begin position="328"/>
        <end position="342"/>
    </location>
</feature>
<feature type="region of interest" description="Disordered" evidence="5">
    <location>
        <begin position="290"/>
        <end position="362"/>
    </location>
</feature>
<feature type="compositionally biased region" description="Polar residues" evidence="5">
    <location>
        <begin position="343"/>
        <end position="353"/>
    </location>
</feature>
<feature type="compositionally biased region" description="Basic and acidic residues" evidence="5">
    <location>
        <begin position="185"/>
        <end position="198"/>
    </location>
</feature>
<keyword evidence="7" id="KW-1185">Reference proteome</keyword>
<feature type="compositionally biased region" description="Basic residues" evidence="5">
    <location>
        <begin position="55"/>
        <end position="65"/>
    </location>
</feature>
<dbReference type="GO" id="GO:0005737">
    <property type="term" value="C:cytoplasm"/>
    <property type="evidence" value="ECO:0007669"/>
    <property type="project" value="TreeGrafter"/>
</dbReference>
<dbReference type="EC" id="2.7.-.-" evidence="4"/>
<reference evidence="6" key="1">
    <citation type="submission" date="2019-10" db="EMBL/GenBank/DDBJ databases">
        <authorList>
            <consortium name="DOE Joint Genome Institute"/>
            <person name="Kuo A."/>
            <person name="Miyauchi S."/>
            <person name="Kiss E."/>
            <person name="Drula E."/>
            <person name="Kohler A."/>
            <person name="Sanchez-Garcia M."/>
            <person name="Andreopoulos B."/>
            <person name="Barry K.W."/>
            <person name="Bonito G."/>
            <person name="Buee M."/>
            <person name="Carver A."/>
            <person name="Chen C."/>
            <person name="Cichocki N."/>
            <person name="Clum A."/>
            <person name="Culley D."/>
            <person name="Crous P.W."/>
            <person name="Fauchery L."/>
            <person name="Girlanda M."/>
            <person name="Hayes R."/>
            <person name="Keri Z."/>
            <person name="LaButti K."/>
            <person name="Lipzen A."/>
            <person name="Lombard V."/>
            <person name="Magnuson J."/>
            <person name="Maillard F."/>
            <person name="Morin E."/>
            <person name="Murat C."/>
            <person name="Nolan M."/>
            <person name="Ohm R."/>
            <person name="Pangilinan J."/>
            <person name="Pereira M."/>
            <person name="Perotto S."/>
            <person name="Peter M."/>
            <person name="Riley R."/>
            <person name="Sitrit Y."/>
            <person name="Stielow B."/>
            <person name="Szollosi G."/>
            <person name="Zifcakova L."/>
            <person name="Stursova M."/>
            <person name="Spatafora J.W."/>
            <person name="Tedersoo L."/>
            <person name="Vaario L.-M."/>
            <person name="Yamada A."/>
            <person name="Yan M."/>
            <person name="Wang P."/>
            <person name="Xu J."/>
            <person name="Bruns T."/>
            <person name="Baldrian P."/>
            <person name="Vilgalys R."/>
            <person name="Henrissat B."/>
            <person name="Grigoriev I.V."/>
            <person name="Hibbett D."/>
            <person name="Nagy L.G."/>
            <person name="Martin F.M."/>
        </authorList>
    </citation>
    <scope>NUCLEOTIDE SEQUENCE</scope>
    <source>
        <strain evidence="6">BED1</strain>
    </source>
</reference>
<dbReference type="GO" id="GO:0046854">
    <property type="term" value="P:phosphatidylinositol phosphate biosynthetic process"/>
    <property type="evidence" value="ECO:0007669"/>
    <property type="project" value="TreeGrafter"/>
</dbReference>
<organism evidence="6 7">
    <name type="scientific">Boletus edulis BED1</name>
    <dbReference type="NCBI Taxonomy" id="1328754"/>
    <lineage>
        <taxon>Eukaryota</taxon>
        <taxon>Fungi</taxon>
        <taxon>Dikarya</taxon>
        <taxon>Basidiomycota</taxon>
        <taxon>Agaricomycotina</taxon>
        <taxon>Agaricomycetes</taxon>
        <taxon>Agaricomycetidae</taxon>
        <taxon>Boletales</taxon>
        <taxon>Boletineae</taxon>
        <taxon>Boletaceae</taxon>
        <taxon>Boletoideae</taxon>
        <taxon>Boletus</taxon>
    </lineage>
</organism>
<dbReference type="PANTHER" id="PTHR12400:SF21">
    <property type="entry name" value="KINASE"/>
    <property type="match status" value="1"/>
</dbReference>
<dbReference type="Pfam" id="PF03770">
    <property type="entry name" value="IPK"/>
    <property type="match status" value="1"/>
</dbReference>
<dbReference type="InterPro" id="IPR038286">
    <property type="entry name" value="IPK_sf"/>
</dbReference>
<feature type="compositionally biased region" description="Polar residues" evidence="5">
    <location>
        <begin position="309"/>
        <end position="319"/>
    </location>
</feature>
<reference evidence="6" key="2">
    <citation type="journal article" date="2020" name="Nat. Commun.">
        <title>Large-scale genome sequencing of mycorrhizal fungi provides insights into the early evolution of symbiotic traits.</title>
        <authorList>
            <person name="Miyauchi S."/>
            <person name="Kiss E."/>
            <person name="Kuo A."/>
            <person name="Drula E."/>
            <person name="Kohler A."/>
            <person name="Sanchez-Garcia M."/>
            <person name="Morin E."/>
            <person name="Andreopoulos B."/>
            <person name="Barry K.W."/>
            <person name="Bonito G."/>
            <person name="Buee M."/>
            <person name="Carver A."/>
            <person name="Chen C."/>
            <person name="Cichocki N."/>
            <person name="Clum A."/>
            <person name="Culley D."/>
            <person name="Crous P.W."/>
            <person name="Fauchery L."/>
            <person name="Girlanda M."/>
            <person name="Hayes R.D."/>
            <person name="Keri Z."/>
            <person name="LaButti K."/>
            <person name="Lipzen A."/>
            <person name="Lombard V."/>
            <person name="Magnuson J."/>
            <person name="Maillard F."/>
            <person name="Murat C."/>
            <person name="Nolan M."/>
            <person name="Ohm R.A."/>
            <person name="Pangilinan J."/>
            <person name="Pereira M.F."/>
            <person name="Perotto S."/>
            <person name="Peter M."/>
            <person name="Pfister S."/>
            <person name="Riley R."/>
            <person name="Sitrit Y."/>
            <person name="Stielow J.B."/>
            <person name="Szollosi G."/>
            <person name="Zifcakova L."/>
            <person name="Stursova M."/>
            <person name="Spatafora J.W."/>
            <person name="Tedersoo L."/>
            <person name="Vaario L.M."/>
            <person name="Yamada A."/>
            <person name="Yan M."/>
            <person name="Wang P."/>
            <person name="Xu J."/>
            <person name="Bruns T."/>
            <person name="Baldrian P."/>
            <person name="Vilgalys R."/>
            <person name="Dunand C."/>
            <person name="Henrissat B."/>
            <person name="Grigoriev I.V."/>
            <person name="Hibbett D."/>
            <person name="Nagy L.G."/>
            <person name="Martin F.M."/>
        </authorList>
    </citation>
    <scope>NUCLEOTIDE SEQUENCE</scope>
    <source>
        <strain evidence="6">BED1</strain>
    </source>
</reference>
<dbReference type="GO" id="GO:0005634">
    <property type="term" value="C:nucleus"/>
    <property type="evidence" value="ECO:0007669"/>
    <property type="project" value="TreeGrafter"/>
</dbReference>
<comment type="caution">
    <text evidence="6">The sequence shown here is derived from an EMBL/GenBank/DDBJ whole genome shotgun (WGS) entry which is preliminary data.</text>
</comment>
<feature type="region of interest" description="Disordered" evidence="5">
    <location>
        <begin position="982"/>
        <end position="1006"/>
    </location>
</feature>
<comment type="similarity">
    <text evidence="1 4">Belongs to the inositol phosphokinase (IPK) family.</text>
</comment>
<evidence type="ECO:0000313" key="7">
    <source>
        <dbReference type="Proteomes" id="UP001194468"/>
    </source>
</evidence>
<feature type="compositionally biased region" description="Basic and acidic residues" evidence="5">
    <location>
        <begin position="160"/>
        <end position="176"/>
    </location>
</feature>
<keyword evidence="2 4" id="KW-0808">Transferase</keyword>
<evidence type="ECO:0000256" key="5">
    <source>
        <dbReference type="SAM" id="MobiDB-lite"/>
    </source>
</evidence>
<dbReference type="EMBL" id="WHUW01000002">
    <property type="protein sequence ID" value="KAF8450314.1"/>
    <property type="molecule type" value="Genomic_DNA"/>
</dbReference>
<dbReference type="GO" id="GO:0000824">
    <property type="term" value="F:inositol-1,4,5,6-tetrakisphosphate 3-kinase activity"/>
    <property type="evidence" value="ECO:0007669"/>
    <property type="project" value="TreeGrafter"/>
</dbReference>
<dbReference type="GO" id="GO:0032958">
    <property type="term" value="P:inositol phosphate biosynthetic process"/>
    <property type="evidence" value="ECO:0007669"/>
    <property type="project" value="InterPro"/>
</dbReference>
<feature type="region of interest" description="Disordered" evidence="5">
    <location>
        <begin position="138"/>
        <end position="252"/>
    </location>
</feature>
<dbReference type="InterPro" id="IPR005522">
    <property type="entry name" value="IPK"/>
</dbReference>
<dbReference type="AlphaFoldDB" id="A0AAD4C5T4"/>
<feature type="compositionally biased region" description="Pro residues" evidence="5">
    <location>
        <begin position="1"/>
        <end position="13"/>
    </location>
</feature>
<dbReference type="Proteomes" id="UP001194468">
    <property type="component" value="Unassembled WGS sequence"/>
</dbReference>
<feature type="region of interest" description="Disordered" evidence="5">
    <location>
        <begin position="785"/>
        <end position="819"/>
    </location>
</feature>
<evidence type="ECO:0000256" key="3">
    <source>
        <dbReference type="ARBA" id="ARBA00022777"/>
    </source>
</evidence>
<feature type="region of interest" description="Disordered" evidence="5">
    <location>
        <begin position="1"/>
        <end position="86"/>
    </location>
</feature>
<evidence type="ECO:0000256" key="4">
    <source>
        <dbReference type="RuleBase" id="RU363090"/>
    </source>
</evidence>
<sequence>MIPIRPLPAPAPSHHPLTFRLPPSPDTTAPSSPREQTPLHDIPHRSRDQTPSRTPHPHSKHHHTRFSASSSSSSSGHCPSPLLQTAGIGRKVAESLQLFKESEERPPNYETALAKRRFTTSHLNDGVEEAKYEFVKRADWPDPETAALRRERSSTALENVRARESINSRSRRDSLTRDPPLSDPSHWRKDVSRQDTIVRGRRRRRTSDISTFDPQPTSPEPYVPPSPCIRPHSRAYPPSPSPSRSPTDRIPPLALYAPAIDPVTTTDDPHLPEPSAVLTNFNRFHSRSPTPTHISPHASPIVSPPTMLPSPTRSFSPWSTDDESAWETSSMTSDISTTSGTSEHSLSYSQVQDPSIDPANKGEKIRASLPQSEDDANSYGPNLWNADSLNMVYGDSEESLPHIPLRPFRNQVGGHSAIYKFTKRAVCKPLVSRENQFYEAVEREAPPLLDFIPRYLGVMLVTYRRVFKGSTTPPGPQPSASFPVGVSRFSGSVVQRAISEPDYSFGDVPLEHIRSGMTFEEAELPEVALDRNRHIIPKWLLHRGHLHDRTYSHIQSLGRLDSRQRLRSTQLSAATASSPALIQNQDAVQKQLPLSRQSTMPLDHFDPCNAGNTVRAAASFADPRSAWGIVTSGDSQASRPDLRPFRSELAIGSQQSSPTWFRGTGSTTVNTKLKDHIFSTILRRFHRRGNLRWLNDLHTEDEREASSPQDKALSASPRPRSTSRKQYAGPTGQSKEQENDCYTSALRRVQSDGGMGHDGQNVSFDIDYDKLHEFVGRERSNFALDGKDGIPPLFTRRRSRSRSVDSPPVYLSSAPLPDHPNSVPRQHHFILMEDLTGCLRRSCVLDLKMGTRQYGMDAVPSKKRSQRKKCDRTTSRPLGVRVCGMQVWNHATQSYVTQNKYMGRDIRPEEFRSLLASFLHDGERLLVRHIPVLLQKLYALARIISRLKGFRFYGCSLLLIYDGDRDVQEAFRVSALEHPSSRSKRGESLERSQTRSRSQVAARSSLRRTHSEDLLFGPVSRRSGGKRKRGEVNVRIVDFAHTTTGRDWAAYPPPLGRAVVRQVSSSNGYQAEVDAESGVIYARFPPHYPKESDRGFLFGLKNLAETLETIWNDERMRRIKASRDDPLVDTSQLPPLVLDGKEIFDEIFGPLESGEDLGTLSA</sequence>
<feature type="compositionally biased region" description="Basic and acidic residues" evidence="5">
    <location>
        <begin position="984"/>
        <end position="993"/>
    </location>
</feature>
<dbReference type="Gene3D" id="3.30.470.160">
    <property type="entry name" value="Inositol polyphosphate kinase"/>
    <property type="match status" value="1"/>
</dbReference>
<gene>
    <name evidence="6" type="ORF">L210DRAFT_842564</name>
</gene>
<dbReference type="SUPFAM" id="SSF56104">
    <property type="entry name" value="SAICAR synthase-like"/>
    <property type="match status" value="1"/>
</dbReference>